<dbReference type="Pfam" id="PF05175">
    <property type="entry name" value="MTS"/>
    <property type="match status" value="1"/>
</dbReference>
<protein>
    <submittedName>
        <fullName evidence="2">Phospholipid methyltransferase</fullName>
    </submittedName>
</protein>
<gene>
    <name evidence="2" type="ORF">BBD42_21245</name>
</gene>
<dbReference type="EMBL" id="CP016808">
    <property type="protein sequence ID" value="ANY70900.1"/>
    <property type="molecule type" value="Genomic_DNA"/>
</dbReference>
<keyword evidence="2" id="KW-0808">Transferase</keyword>
<evidence type="ECO:0000259" key="1">
    <source>
        <dbReference type="Pfam" id="PF05175"/>
    </source>
</evidence>
<dbReference type="AlphaFoldDB" id="A0A1B2DT75"/>
<dbReference type="GO" id="GO:0008168">
    <property type="term" value="F:methyltransferase activity"/>
    <property type="evidence" value="ECO:0007669"/>
    <property type="project" value="UniProtKB-KW"/>
</dbReference>
<dbReference type="InterPro" id="IPR007848">
    <property type="entry name" value="Small_mtfrase_dom"/>
</dbReference>
<keyword evidence="2" id="KW-0489">Methyltransferase</keyword>
<dbReference type="GO" id="GO:0032259">
    <property type="term" value="P:methylation"/>
    <property type="evidence" value="ECO:0007669"/>
    <property type="project" value="UniProtKB-KW"/>
</dbReference>
<feature type="domain" description="Methyltransferase small" evidence="1">
    <location>
        <begin position="30"/>
        <end position="167"/>
    </location>
</feature>
<organism evidence="2">
    <name type="scientific">Paenibacillus sp. BIHB 4019</name>
    <dbReference type="NCBI Taxonomy" id="1870819"/>
    <lineage>
        <taxon>Bacteria</taxon>
        <taxon>Bacillati</taxon>
        <taxon>Bacillota</taxon>
        <taxon>Bacilli</taxon>
        <taxon>Bacillales</taxon>
        <taxon>Paenibacillaceae</taxon>
        <taxon>Paenibacillus</taxon>
    </lineage>
</organism>
<sequence>MNVNSWKQEKLLFLTKFLRSPRQIGSVTPSSKFLAKKMLESVPWNKATSIAELGAGTGAITKYIQAAKKKATKVILFEKDPYMREQLQEHYPEFSSYEDSSYLQASLHMEAVKQLDCIISGLPFTNFPQMLRDKLIEQILVSLKDDGLFIAFQYSLQMRSQLKKHFEIEKITFVPLNMPPAFVYVCRKKEVQ</sequence>
<dbReference type="InterPro" id="IPR029063">
    <property type="entry name" value="SAM-dependent_MTases_sf"/>
</dbReference>
<name>A0A1B2DT75_9BACL</name>
<dbReference type="SUPFAM" id="SSF53335">
    <property type="entry name" value="S-adenosyl-L-methionine-dependent methyltransferases"/>
    <property type="match status" value="1"/>
</dbReference>
<proteinExistence type="predicted"/>
<dbReference type="CDD" id="cd02440">
    <property type="entry name" value="AdoMet_MTases"/>
    <property type="match status" value="1"/>
</dbReference>
<reference evidence="2" key="1">
    <citation type="submission" date="2016-08" db="EMBL/GenBank/DDBJ databases">
        <title>Complete Genome Seqeunce of Paenibacillus sp. BIHB 4019 from tea rhizoplane.</title>
        <authorList>
            <person name="Thakur R."/>
            <person name="Swarnkar M.K."/>
            <person name="Gulati A."/>
        </authorList>
    </citation>
    <scope>NUCLEOTIDE SEQUENCE [LARGE SCALE GENOMIC DNA]</scope>
    <source>
        <strain evidence="2">BIHB4019</strain>
    </source>
</reference>
<evidence type="ECO:0000313" key="2">
    <source>
        <dbReference type="EMBL" id="ANY70900.1"/>
    </source>
</evidence>
<dbReference type="RefSeq" id="WP_099521742.1">
    <property type="nucleotide sequence ID" value="NZ_CP016808.1"/>
</dbReference>
<dbReference type="Gene3D" id="3.40.50.150">
    <property type="entry name" value="Vaccinia Virus protein VP39"/>
    <property type="match status" value="1"/>
</dbReference>
<accession>A0A1B2DT75</accession>